<dbReference type="RefSeq" id="WP_395113167.1">
    <property type="nucleotide sequence ID" value="NZ_JBIMSN010000009.1"/>
</dbReference>
<comment type="caution">
    <text evidence="4">The sequence shown here is derived from an EMBL/GenBank/DDBJ whole genome shotgun (WGS) entry which is preliminary data.</text>
</comment>
<evidence type="ECO:0000313" key="6">
    <source>
        <dbReference type="Proteomes" id="UP001609176"/>
    </source>
</evidence>
<dbReference type="Pfam" id="PF01551">
    <property type="entry name" value="Peptidase_M23"/>
    <property type="match status" value="1"/>
</dbReference>
<dbReference type="EMBL" id="JBIMSO010000026">
    <property type="protein sequence ID" value="MFH5207718.1"/>
    <property type="molecule type" value="Genomic_DNA"/>
</dbReference>
<protein>
    <submittedName>
        <fullName evidence="4">M23 family metallopeptidase</fullName>
        <ecNumber evidence="4">3.4.24.-</ecNumber>
    </submittedName>
</protein>
<proteinExistence type="predicted"/>
<dbReference type="PANTHER" id="PTHR21666:SF270">
    <property type="entry name" value="MUREIN HYDROLASE ACTIVATOR ENVC"/>
    <property type="match status" value="1"/>
</dbReference>
<evidence type="ECO:0000313" key="4">
    <source>
        <dbReference type="EMBL" id="MFH5244630.1"/>
    </source>
</evidence>
<dbReference type="CDD" id="cd12797">
    <property type="entry name" value="M23_peptidase"/>
    <property type="match status" value="1"/>
</dbReference>
<dbReference type="SUPFAM" id="SSF51261">
    <property type="entry name" value="Duplicated hybrid motif"/>
    <property type="match status" value="1"/>
</dbReference>
<sequence>MTNTVSQPVTIASVTAQDGDRVLRDLQSDVLPRWMKVFGSTAPGTVLGPGQGGLVWLDVVVDSLDDVPDRIEHDIAVELADPSPPLLPKTLTESVAPTDVQKVDPIVIGAPLDGPHWLDGNSCCEVTAHRAAVSPLNGELWAPERFAIDFVALDADGKMFKGDRTKLESYAYYGANVHAVADGKVVAVRTDLPEQTAGANPSGLPIDEYGGNHVVQDIGNGHYAFYAHLQTGDGVKVKVGDDLTKGQVVGLLGNSGNTDGPHLHFHVMDGIDPLVANGLPFEIDSFELESRIASDENLGAVAEAGAAAEYAPNVSAGQRKDESPLYLDIMKFDVGS</sequence>
<dbReference type="GO" id="GO:0016787">
    <property type="term" value="F:hydrolase activity"/>
    <property type="evidence" value="ECO:0007669"/>
    <property type="project" value="UniProtKB-KW"/>
</dbReference>
<feature type="domain" description="M23ase beta-sheet core" evidence="1">
    <location>
        <begin position="171"/>
        <end position="269"/>
    </location>
</feature>
<name>A0ABW7KRL9_9NOCA</name>
<dbReference type="EMBL" id="JBIMSN010000009">
    <property type="protein sequence ID" value="MFH5227497.1"/>
    <property type="molecule type" value="Genomic_DNA"/>
</dbReference>
<organism evidence="4 6">
    <name type="scientific">Antrihabitans spumae</name>
    <dbReference type="NCBI Taxonomy" id="3373370"/>
    <lineage>
        <taxon>Bacteria</taxon>
        <taxon>Bacillati</taxon>
        <taxon>Actinomycetota</taxon>
        <taxon>Actinomycetes</taxon>
        <taxon>Mycobacteriales</taxon>
        <taxon>Nocardiaceae</taxon>
        <taxon>Antrihabitans</taxon>
    </lineage>
</organism>
<evidence type="ECO:0000313" key="3">
    <source>
        <dbReference type="EMBL" id="MFH5227497.1"/>
    </source>
</evidence>
<dbReference type="InterPro" id="IPR011055">
    <property type="entry name" value="Dup_hybrid_motif"/>
</dbReference>
<keyword evidence="4" id="KW-0378">Hydrolase</keyword>
<keyword evidence="7" id="KW-1185">Reference proteome</keyword>
<evidence type="ECO:0000313" key="2">
    <source>
        <dbReference type="EMBL" id="MFH5207718.1"/>
    </source>
</evidence>
<gene>
    <name evidence="4" type="ORF">ACHIPV_22545</name>
    <name evidence="2" type="ORF">ACHIPZ_05740</name>
    <name evidence="3" type="ORF">ACHIRB_02670</name>
</gene>
<evidence type="ECO:0000313" key="5">
    <source>
        <dbReference type="Proteomes" id="UP001609175"/>
    </source>
</evidence>
<dbReference type="InterPro" id="IPR050570">
    <property type="entry name" value="Cell_wall_metabolism_enzyme"/>
</dbReference>
<evidence type="ECO:0000313" key="7">
    <source>
        <dbReference type="Proteomes" id="UP001609219"/>
    </source>
</evidence>
<dbReference type="Proteomes" id="UP001609176">
    <property type="component" value="Unassembled WGS sequence"/>
</dbReference>
<evidence type="ECO:0000259" key="1">
    <source>
        <dbReference type="Pfam" id="PF01551"/>
    </source>
</evidence>
<dbReference type="Proteomes" id="UP001609219">
    <property type="component" value="Unassembled WGS sequence"/>
</dbReference>
<dbReference type="InterPro" id="IPR016047">
    <property type="entry name" value="M23ase_b-sheet_dom"/>
</dbReference>
<dbReference type="PANTHER" id="PTHR21666">
    <property type="entry name" value="PEPTIDASE-RELATED"/>
    <property type="match status" value="1"/>
</dbReference>
<dbReference type="Proteomes" id="UP001609175">
    <property type="component" value="Unassembled WGS sequence"/>
</dbReference>
<dbReference type="Gene3D" id="2.70.70.10">
    <property type="entry name" value="Glucose Permease (Domain IIA)"/>
    <property type="match status" value="1"/>
</dbReference>
<accession>A0ABW7KRL9</accession>
<dbReference type="EC" id="3.4.24.-" evidence="4"/>
<reference evidence="5 6" key="1">
    <citation type="submission" date="2024-10" db="EMBL/GenBank/DDBJ databases">
        <authorList>
            <person name="Riesco R."/>
        </authorList>
    </citation>
    <scope>NUCLEOTIDE SEQUENCE [LARGE SCALE GENOMIC DNA]</scope>
    <source>
        <strain evidence="4 6">NCIMB 15448</strain>
        <strain evidence="2 5">NCIMB 15449</strain>
        <strain evidence="3 7">NCIMB 15450</strain>
    </source>
</reference>
<dbReference type="EMBL" id="JBIMSP010000047">
    <property type="protein sequence ID" value="MFH5244630.1"/>
    <property type="molecule type" value="Genomic_DNA"/>
</dbReference>